<feature type="chain" id="PRO_5018967182" description="ML-like domain-containing protein" evidence="2">
    <location>
        <begin position="30"/>
        <end position="171"/>
    </location>
</feature>
<gene>
    <name evidence="3" type="ORF">EKO27_g7781</name>
</gene>
<comment type="caution">
    <text evidence="3">The sequence shown here is derived from an EMBL/GenBank/DDBJ whole genome shotgun (WGS) entry which is preliminary data.</text>
</comment>
<keyword evidence="2" id="KW-0732">Signal</keyword>
<feature type="transmembrane region" description="Helical" evidence="1">
    <location>
        <begin position="151"/>
        <end position="170"/>
    </location>
</feature>
<proteinExistence type="predicted"/>
<dbReference type="EMBL" id="RYZI01000267">
    <property type="protein sequence ID" value="RWA07320.1"/>
    <property type="molecule type" value="Genomic_DNA"/>
</dbReference>
<accession>A0A439CYT1</accession>
<evidence type="ECO:0008006" key="5">
    <source>
        <dbReference type="Google" id="ProtNLM"/>
    </source>
</evidence>
<dbReference type="Proteomes" id="UP000286045">
    <property type="component" value="Unassembled WGS sequence"/>
</dbReference>
<evidence type="ECO:0000313" key="3">
    <source>
        <dbReference type="EMBL" id="RWA07320.1"/>
    </source>
</evidence>
<protein>
    <recommendedName>
        <fullName evidence="5">ML-like domain-containing protein</fullName>
    </recommendedName>
</protein>
<evidence type="ECO:0000256" key="2">
    <source>
        <dbReference type="SAM" id="SignalP"/>
    </source>
</evidence>
<name>A0A439CYT1_9PEZI</name>
<dbReference type="AlphaFoldDB" id="A0A439CYT1"/>
<feature type="signal peptide" evidence="2">
    <location>
        <begin position="1"/>
        <end position="29"/>
    </location>
</feature>
<keyword evidence="1" id="KW-0812">Transmembrane</keyword>
<evidence type="ECO:0000256" key="1">
    <source>
        <dbReference type="SAM" id="Phobius"/>
    </source>
</evidence>
<reference evidence="3 4" key="1">
    <citation type="submission" date="2018-12" db="EMBL/GenBank/DDBJ databases">
        <title>Draft genome sequence of Xylaria grammica IHI A82.</title>
        <authorList>
            <person name="Buettner E."/>
            <person name="Kellner H."/>
        </authorList>
    </citation>
    <scope>NUCLEOTIDE SEQUENCE [LARGE SCALE GENOMIC DNA]</scope>
    <source>
        <strain evidence="3 4">IHI A82</strain>
    </source>
</reference>
<keyword evidence="4" id="KW-1185">Reference proteome</keyword>
<keyword evidence="1" id="KW-1133">Transmembrane helix</keyword>
<organism evidence="3 4">
    <name type="scientific">Xylaria grammica</name>
    <dbReference type="NCBI Taxonomy" id="363999"/>
    <lineage>
        <taxon>Eukaryota</taxon>
        <taxon>Fungi</taxon>
        <taxon>Dikarya</taxon>
        <taxon>Ascomycota</taxon>
        <taxon>Pezizomycotina</taxon>
        <taxon>Sordariomycetes</taxon>
        <taxon>Xylariomycetidae</taxon>
        <taxon>Xylariales</taxon>
        <taxon>Xylariaceae</taxon>
        <taxon>Xylaria</taxon>
    </lineage>
</organism>
<evidence type="ECO:0000313" key="4">
    <source>
        <dbReference type="Proteomes" id="UP000286045"/>
    </source>
</evidence>
<sequence length="171" mass="17913">MARNTPFNPVNLLVLLLSLSLFHISIASAAAIQFRTVIAPRQSPAATPATPVALPVSCADYSRIANLSTIALNSTLRAAFLRSSSLGTFPAVAILDKESPKLMDLKFNVALNEQCGNSSAIAIVEADRNLTAGTVAGMNIRDAPGVAPNDLSLPILTVVFMIITVVPATML</sequence>
<keyword evidence="1" id="KW-0472">Membrane</keyword>